<dbReference type="RefSeq" id="WP_386731124.1">
    <property type="nucleotide sequence ID" value="NZ_JBHSTP010000002.1"/>
</dbReference>
<keyword evidence="3" id="KW-1185">Reference proteome</keyword>
<reference evidence="3" key="1">
    <citation type="journal article" date="2019" name="Int. J. Syst. Evol. Microbiol.">
        <title>The Global Catalogue of Microorganisms (GCM) 10K type strain sequencing project: providing services to taxonomists for standard genome sequencing and annotation.</title>
        <authorList>
            <consortium name="The Broad Institute Genomics Platform"/>
            <consortium name="The Broad Institute Genome Sequencing Center for Infectious Disease"/>
            <person name="Wu L."/>
            <person name="Ma J."/>
        </authorList>
    </citation>
    <scope>NUCLEOTIDE SEQUENCE [LARGE SCALE GENOMIC DNA]</scope>
    <source>
        <strain evidence="3">CCUG 43304</strain>
    </source>
</reference>
<evidence type="ECO:0000313" key="2">
    <source>
        <dbReference type="EMBL" id="MFC6356551.1"/>
    </source>
</evidence>
<keyword evidence="1" id="KW-0812">Transmembrane</keyword>
<gene>
    <name evidence="2" type="ORF">ACFQB0_10575</name>
</gene>
<dbReference type="EMBL" id="JBHSTP010000002">
    <property type="protein sequence ID" value="MFC6356551.1"/>
    <property type="molecule type" value="Genomic_DNA"/>
</dbReference>
<dbReference type="Proteomes" id="UP001596306">
    <property type="component" value="Unassembled WGS sequence"/>
</dbReference>
<organism evidence="2 3">
    <name type="scientific">Luethyella okanaganae</name>
    <dbReference type="NCBI Taxonomy" id="69372"/>
    <lineage>
        <taxon>Bacteria</taxon>
        <taxon>Bacillati</taxon>
        <taxon>Actinomycetota</taxon>
        <taxon>Actinomycetes</taxon>
        <taxon>Micrococcales</taxon>
        <taxon>Microbacteriaceae</taxon>
        <taxon>Luethyella</taxon>
    </lineage>
</organism>
<name>A0ABW1VHP7_9MICO</name>
<feature type="transmembrane region" description="Helical" evidence="1">
    <location>
        <begin position="92"/>
        <end position="114"/>
    </location>
</feature>
<protein>
    <submittedName>
        <fullName evidence="2">Uncharacterized protein</fullName>
    </submittedName>
</protein>
<proteinExistence type="predicted"/>
<evidence type="ECO:0000256" key="1">
    <source>
        <dbReference type="SAM" id="Phobius"/>
    </source>
</evidence>
<evidence type="ECO:0000313" key="3">
    <source>
        <dbReference type="Proteomes" id="UP001596306"/>
    </source>
</evidence>
<keyword evidence="1" id="KW-1133">Transmembrane helix</keyword>
<keyword evidence="1" id="KW-0472">Membrane</keyword>
<sequence>MTTVAVGAGWLLGNLLPVPIAIPVAIFGLLQWVTYPLIDAVNLSWRNIAGYAVFACCDLVNFEPDLRAVLAPLVIAAAIAILVILSIRRRLLYWAIPAVPLIALAVIAANAIVVGTGPTGGELRPAADLRCTQEQEPTVCLFPETIAAGGGPIIATLTDGYRSAQDHGVSLPERVSATSSEAVDSSATTVADFSVEMDRDQILSVYATAVFRTLTCRTPEVSSDAPPELVVSYALARVMGGDETGVLPSVSIGLGEEGSNSGETPLTADEVIDALNVRSMSDAEAVVTAWYEQQENC</sequence>
<accession>A0ABW1VHP7</accession>
<feature type="transmembrane region" description="Helical" evidence="1">
    <location>
        <begin position="68"/>
        <end position="85"/>
    </location>
</feature>
<comment type="caution">
    <text evidence="2">The sequence shown here is derived from an EMBL/GenBank/DDBJ whole genome shotgun (WGS) entry which is preliminary data.</text>
</comment>